<evidence type="ECO:0000313" key="2">
    <source>
        <dbReference type="Proteomes" id="UP001176961"/>
    </source>
</evidence>
<evidence type="ECO:0008006" key="3">
    <source>
        <dbReference type="Google" id="ProtNLM"/>
    </source>
</evidence>
<name>A0AA36DSU4_CYLNA</name>
<evidence type="ECO:0000313" key="1">
    <source>
        <dbReference type="EMBL" id="CAJ0592114.1"/>
    </source>
</evidence>
<dbReference type="AlphaFoldDB" id="A0AA36DSU4"/>
<reference evidence="1" key="1">
    <citation type="submission" date="2023-07" db="EMBL/GenBank/DDBJ databases">
        <authorList>
            <consortium name="CYATHOMIX"/>
        </authorList>
    </citation>
    <scope>NUCLEOTIDE SEQUENCE</scope>
    <source>
        <strain evidence="1">N/A</strain>
    </source>
</reference>
<comment type="caution">
    <text evidence="1">The sequence shown here is derived from an EMBL/GenBank/DDBJ whole genome shotgun (WGS) entry which is preliminary data.</text>
</comment>
<gene>
    <name evidence="1" type="ORF">CYNAS_LOCUS4097</name>
</gene>
<sequence>MFSIGFIFLLVLKMSSNTGVFRYDPAASGTPMYYFYLEDKVSCLRACYEENECAVVEYRENEEGYCRLYREGDTHSVKGGYTLSRGETNSSCKLIETLDFDVSFQEITGQENSSEAECSVMPDVAVLQPYDKVKYRFFVPDSTKVAENWVASEFRLLFSKKAEVSCTSVPVFHKANHRRLYFGEIYNTTGYTFYNAYAFTNLCVSPTGECLGVQEIKEYVDEQGNFFYDAPGRMDMADSGLGQIFFISGKSY</sequence>
<organism evidence="1 2">
    <name type="scientific">Cylicocyclus nassatus</name>
    <name type="common">Nematode worm</name>
    <dbReference type="NCBI Taxonomy" id="53992"/>
    <lineage>
        <taxon>Eukaryota</taxon>
        <taxon>Metazoa</taxon>
        <taxon>Ecdysozoa</taxon>
        <taxon>Nematoda</taxon>
        <taxon>Chromadorea</taxon>
        <taxon>Rhabditida</taxon>
        <taxon>Rhabditina</taxon>
        <taxon>Rhabditomorpha</taxon>
        <taxon>Strongyloidea</taxon>
        <taxon>Strongylidae</taxon>
        <taxon>Cylicocyclus</taxon>
    </lineage>
</organism>
<dbReference type="Proteomes" id="UP001176961">
    <property type="component" value="Unassembled WGS sequence"/>
</dbReference>
<proteinExistence type="predicted"/>
<accession>A0AA36DSU4</accession>
<keyword evidence="2" id="KW-1185">Reference proteome</keyword>
<dbReference type="EMBL" id="CATQJL010000001">
    <property type="protein sequence ID" value="CAJ0592114.1"/>
    <property type="molecule type" value="Genomic_DNA"/>
</dbReference>
<protein>
    <recommendedName>
        <fullName evidence="3">PAN-3 domain-containing protein</fullName>
    </recommendedName>
</protein>